<keyword evidence="4" id="KW-1185">Reference proteome</keyword>
<evidence type="ECO:0000313" key="3">
    <source>
        <dbReference type="EMBL" id="RIA64840.1"/>
    </source>
</evidence>
<sequence>MIYVGIDAASQKHDFFIQRDTGEVFSKKAIAIKNDIDGLKKLHNSIQDFVESTKDSNVRIGLESTGHYCKIILLYLIKEGYQVSLINPILTSMDIKASSVRKTKNDKLDAEAICRFLDKNRFDFKPYTLLSYHIDALKSLTRQRFTIVKQQTQQKLIFQRLVNVIFPEFLSLFSSDYTESVLNILYAYPTPKKMARAHESSIDKLLHHTCKTTASKIIETAKSSIGQSENYLGFELQHTIDMIRFYQKQVEIYNNQIEIELNETEYGKIITSIPGVGTITGAMIISEIGDINNFKSPDQLLAFAGLDPSVYQSGEFEASHTKISKRGSKYLRWSIHQVSSGIWRWDKTFGDYYSKKINEGKHHYVAIGHIDKKLVRVIFSLLKNKQSFIPQK</sequence>
<protein>
    <submittedName>
        <fullName evidence="3">Transposase</fullName>
    </submittedName>
</protein>
<dbReference type="GO" id="GO:0004803">
    <property type="term" value="F:transposase activity"/>
    <property type="evidence" value="ECO:0007669"/>
    <property type="project" value="InterPro"/>
</dbReference>
<dbReference type="GO" id="GO:0006313">
    <property type="term" value="P:DNA transposition"/>
    <property type="evidence" value="ECO:0007669"/>
    <property type="project" value="InterPro"/>
</dbReference>
<evidence type="ECO:0000259" key="2">
    <source>
        <dbReference type="Pfam" id="PF02371"/>
    </source>
</evidence>
<dbReference type="InterPro" id="IPR047650">
    <property type="entry name" value="Transpos_IS110"/>
</dbReference>
<dbReference type="EMBL" id="QXEV01000034">
    <property type="protein sequence ID" value="RIA64840.1"/>
    <property type="molecule type" value="Genomic_DNA"/>
</dbReference>
<dbReference type="NCBIfam" id="NF033542">
    <property type="entry name" value="transpos_IS110"/>
    <property type="match status" value="1"/>
</dbReference>
<organism evidence="3 4">
    <name type="scientific">Anaeroplasma bactoclasticum</name>
    <dbReference type="NCBI Taxonomy" id="2088"/>
    <lineage>
        <taxon>Bacteria</taxon>
        <taxon>Bacillati</taxon>
        <taxon>Mycoplasmatota</taxon>
        <taxon>Mollicutes</taxon>
        <taxon>Anaeroplasmatales</taxon>
        <taxon>Anaeroplasmataceae</taxon>
        <taxon>Anaeroplasma</taxon>
    </lineage>
</organism>
<dbReference type="RefSeq" id="WP_162849918.1">
    <property type="nucleotide sequence ID" value="NZ_QXEV01000034.1"/>
</dbReference>
<dbReference type="Proteomes" id="UP000266506">
    <property type="component" value="Unassembled WGS sequence"/>
</dbReference>
<evidence type="ECO:0000313" key="4">
    <source>
        <dbReference type="Proteomes" id="UP000266506"/>
    </source>
</evidence>
<comment type="caution">
    <text evidence="3">The sequence shown here is derived from an EMBL/GenBank/DDBJ whole genome shotgun (WGS) entry which is preliminary data.</text>
</comment>
<dbReference type="PANTHER" id="PTHR33055:SF15">
    <property type="entry name" value="TRANSPOSASE-RELATED"/>
    <property type="match status" value="1"/>
</dbReference>
<dbReference type="AlphaFoldDB" id="A0A397QTC9"/>
<dbReference type="InParanoid" id="A0A397QTC9"/>
<feature type="domain" description="Transposase IS116/IS110/IS902 C-terminal" evidence="2">
    <location>
        <begin position="268"/>
        <end position="353"/>
    </location>
</feature>
<dbReference type="InterPro" id="IPR003346">
    <property type="entry name" value="Transposase_20"/>
</dbReference>
<evidence type="ECO:0000259" key="1">
    <source>
        <dbReference type="Pfam" id="PF01548"/>
    </source>
</evidence>
<name>A0A397QTC9_9MOLU</name>
<feature type="domain" description="Transposase IS110-like N-terminal" evidence="1">
    <location>
        <begin position="4"/>
        <end position="167"/>
    </location>
</feature>
<gene>
    <name evidence="3" type="ORF">EI71_01829</name>
</gene>
<accession>A0A397QTC9</accession>
<dbReference type="InterPro" id="IPR002525">
    <property type="entry name" value="Transp_IS110-like_N"/>
</dbReference>
<dbReference type="Pfam" id="PF02371">
    <property type="entry name" value="Transposase_20"/>
    <property type="match status" value="1"/>
</dbReference>
<proteinExistence type="predicted"/>
<reference evidence="3 4" key="1">
    <citation type="submission" date="2018-08" db="EMBL/GenBank/DDBJ databases">
        <title>Genomic Encyclopedia of Archaeal and Bacterial Type Strains, Phase II (KMG-II): from individual species to whole genera.</title>
        <authorList>
            <person name="Goeker M."/>
        </authorList>
    </citation>
    <scope>NUCLEOTIDE SEQUENCE [LARGE SCALE GENOMIC DNA]</scope>
    <source>
        <strain evidence="3 4">ATCC 27112</strain>
    </source>
</reference>
<dbReference type="GO" id="GO:0003677">
    <property type="term" value="F:DNA binding"/>
    <property type="evidence" value="ECO:0007669"/>
    <property type="project" value="InterPro"/>
</dbReference>
<dbReference type="Pfam" id="PF01548">
    <property type="entry name" value="DEDD_Tnp_IS110"/>
    <property type="match status" value="1"/>
</dbReference>
<dbReference type="PANTHER" id="PTHR33055">
    <property type="entry name" value="TRANSPOSASE FOR INSERTION SEQUENCE ELEMENT IS1111A"/>
    <property type="match status" value="1"/>
</dbReference>